<evidence type="ECO:0000313" key="11">
    <source>
        <dbReference type="Proteomes" id="UP000199452"/>
    </source>
</evidence>
<dbReference type="InterPro" id="IPR003593">
    <property type="entry name" value="AAA+_ATPase"/>
</dbReference>
<dbReference type="PANTHER" id="PTHR48041:SF139">
    <property type="entry name" value="PROTEIN SCARLET"/>
    <property type="match status" value="1"/>
</dbReference>
<evidence type="ECO:0000256" key="2">
    <source>
        <dbReference type="ARBA" id="ARBA00022448"/>
    </source>
</evidence>
<evidence type="ECO:0000256" key="3">
    <source>
        <dbReference type="ARBA" id="ARBA00022692"/>
    </source>
</evidence>
<evidence type="ECO:0000256" key="5">
    <source>
        <dbReference type="ARBA" id="ARBA00022840"/>
    </source>
</evidence>
<dbReference type="InterPro" id="IPR013525">
    <property type="entry name" value="ABC2_TM"/>
</dbReference>
<evidence type="ECO:0000313" key="10">
    <source>
        <dbReference type="EMBL" id="SDB89562.1"/>
    </source>
</evidence>
<dbReference type="Pfam" id="PF01061">
    <property type="entry name" value="ABC2_membrane"/>
    <property type="match status" value="1"/>
</dbReference>
<reference evidence="10 11" key="1">
    <citation type="submission" date="2016-09" db="EMBL/GenBank/DDBJ databases">
        <authorList>
            <person name="Capua I."/>
            <person name="De Benedictis P."/>
            <person name="Joannis T."/>
            <person name="Lombin L.H."/>
            <person name="Cattoli G."/>
        </authorList>
    </citation>
    <scope>NUCLEOTIDE SEQUENCE [LARGE SCALE GENOMIC DNA]</scope>
    <source>
        <strain evidence="10 11">A7P-90m</strain>
    </source>
</reference>
<dbReference type="PROSITE" id="PS00211">
    <property type="entry name" value="ABC_TRANSPORTER_1"/>
    <property type="match status" value="1"/>
</dbReference>
<dbReference type="PANTHER" id="PTHR48041">
    <property type="entry name" value="ABC TRANSPORTER G FAMILY MEMBER 28"/>
    <property type="match status" value="1"/>
</dbReference>
<feature type="transmembrane region" description="Helical" evidence="8">
    <location>
        <begin position="989"/>
        <end position="1009"/>
    </location>
</feature>
<dbReference type="InterPro" id="IPR027417">
    <property type="entry name" value="P-loop_NTPase"/>
</dbReference>
<dbReference type="PROSITE" id="PS50893">
    <property type="entry name" value="ABC_TRANSPORTER_2"/>
    <property type="match status" value="1"/>
</dbReference>
<feature type="transmembrane region" description="Helical" evidence="8">
    <location>
        <begin position="731"/>
        <end position="753"/>
    </location>
</feature>
<dbReference type="GO" id="GO:0016887">
    <property type="term" value="F:ATP hydrolysis activity"/>
    <property type="evidence" value="ECO:0007669"/>
    <property type="project" value="InterPro"/>
</dbReference>
<protein>
    <submittedName>
        <fullName evidence="10">ABC-type multidrug transport system, ATPase component</fullName>
    </submittedName>
</protein>
<dbReference type="SMART" id="SM00382">
    <property type="entry name" value="AAA"/>
    <property type="match status" value="1"/>
</dbReference>
<dbReference type="GO" id="GO:0005524">
    <property type="term" value="F:ATP binding"/>
    <property type="evidence" value="ECO:0007669"/>
    <property type="project" value="UniProtKB-KW"/>
</dbReference>
<keyword evidence="11" id="KW-1185">Reference proteome</keyword>
<feature type="transmembrane region" description="Helical" evidence="8">
    <location>
        <begin position="671"/>
        <end position="692"/>
    </location>
</feature>
<feature type="transmembrane region" description="Helical" evidence="8">
    <location>
        <begin position="704"/>
        <end position="724"/>
    </location>
</feature>
<evidence type="ECO:0000256" key="7">
    <source>
        <dbReference type="ARBA" id="ARBA00023136"/>
    </source>
</evidence>
<evidence type="ECO:0000259" key="9">
    <source>
        <dbReference type="PROSITE" id="PS50893"/>
    </source>
</evidence>
<dbReference type="SUPFAM" id="SSF52540">
    <property type="entry name" value="P-loop containing nucleoside triphosphate hydrolases"/>
    <property type="match status" value="1"/>
</dbReference>
<dbReference type="GO" id="GO:0140359">
    <property type="term" value="F:ABC-type transporter activity"/>
    <property type="evidence" value="ECO:0007669"/>
    <property type="project" value="InterPro"/>
</dbReference>
<keyword evidence="5" id="KW-0067">ATP-binding</keyword>
<dbReference type="STRING" id="1640674.SAMN05216323_100744"/>
<proteinExistence type="predicted"/>
<dbReference type="Proteomes" id="UP000199452">
    <property type="component" value="Unassembled WGS sequence"/>
</dbReference>
<organism evidence="10 11">
    <name type="scientific">Williamwhitmania taraxaci</name>
    <dbReference type="NCBI Taxonomy" id="1640674"/>
    <lineage>
        <taxon>Bacteria</taxon>
        <taxon>Pseudomonadati</taxon>
        <taxon>Bacteroidota</taxon>
        <taxon>Bacteroidia</taxon>
        <taxon>Bacteroidales</taxon>
        <taxon>Williamwhitmaniaceae</taxon>
        <taxon>Williamwhitmania</taxon>
    </lineage>
</organism>
<dbReference type="RefSeq" id="WP_092435722.1">
    <property type="nucleotide sequence ID" value="NZ_FMYP01000007.1"/>
</dbReference>
<evidence type="ECO:0000256" key="4">
    <source>
        <dbReference type="ARBA" id="ARBA00022741"/>
    </source>
</evidence>
<dbReference type="OrthoDB" id="9804819at2"/>
<keyword evidence="6 8" id="KW-1133">Transmembrane helix</keyword>
<dbReference type="Pfam" id="PF00005">
    <property type="entry name" value="ABC_tran"/>
    <property type="match status" value="1"/>
</dbReference>
<dbReference type="InterPro" id="IPR050352">
    <property type="entry name" value="ABCG_transporters"/>
</dbReference>
<gene>
    <name evidence="10" type="ORF">SAMN05216323_100744</name>
</gene>
<keyword evidence="3 8" id="KW-0812">Transmembrane</keyword>
<sequence length="1028" mass="118051">MSESILKALMQLFAIIAWPEEKGSLGDRRAIVESFLKLQINRDLVDEYLKIFDTFYDLYQLKLSEKSKSVKRASSSSVRLLKICTEINNQLTQQQKVVVLVRLLEFARSESGTVSNQEMAFIATVAETFHIEDTEFNSILNYALLSFDKIEHTEDILTISNEPEDYSGFGKKHIFSDNFRGEVKILSILSANMFFIRYHGKHELYLNGHLLLPDRIFVLNAGASIRNAKINAIYYSDILSRFTLDKVKERITFEAKEVEYKFRGGQFGLHSLSFSEESGKLIGIMGASGAGKSTLLNVLNGSDAPTSGEVQINGISIHKEKEATKGLIGFVSQDDLLMEDLSVFQNLYYNAKLCFSNYSENDIVETVDRTLINLGLFDIKHMRVGSPLNKKISGGQRKRLNIALELIREPTILFLDEPTSGLSSRDSENILDLLKELTLKGKLVFVVIHQPSSDIFKMFDKLLILDTGGYLIYNGDPIESIIYFKSRIQHANWNESECATCGNVNPEQIFNIVEANVLDEYGNSTRVRKTSPKEWNYYYDEFSAKENSTTTVYADMPEKQFKIPNRLKQLWVFISRDLLSKFANKQYWVINLVEPPLLAFILSYIIKFYNVDVNNKIGYTLADNSNLPVYIFMSVIVAIFIGLTVSAEEIIKDQKILKRESFLNLSRASYLLSKVAILIGISAIQAFLFVIVGNTIMEVQGMYFAYWIVLFSAWVSANMLGLLISDSFKTVVTIYILIPFLVIPQIILSGIIVKYEKLNPNISSPDRIPFYGEVIVARWAYEALAVFQFKENQYQQQFYELDRAMSVADFRRNYWIKSMNNKIDFIEREGITADQHKKAENAVILIQNELLRHAKLLPQLSPPQGIIKGLSQAKITHETISQLRDYLELIRQYYVKLYNTANNKKDAIISTAQSTNISKESFLQEKRDYFNENLSDLVQNNDEVDRIIEYDNHLIQKIDPIFLYPEGKFIASHFYAPAKPIFGYYYSTFWVNIIVIWVMSGFLYVAVYFRWVRKLLEISEFRQGNKKE</sequence>
<feature type="transmembrane region" description="Helical" evidence="8">
    <location>
        <begin position="588"/>
        <end position="609"/>
    </location>
</feature>
<dbReference type="InterPro" id="IPR003439">
    <property type="entry name" value="ABC_transporter-like_ATP-bd"/>
</dbReference>
<feature type="domain" description="ABC transporter" evidence="9">
    <location>
        <begin position="253"/>
        <end position="492"/>
    </location>
</feature>
<dbReference type="Gene3D" id="3.40.50.300">
    <property type="entry name" value="P-loop containing nucleotide triphosphate hydrolases"/>
    <property type="match status" value="1"/>
</dbReference>
<keyword evidence="7 8" id="KW-0472">Membrane</keyword>
<comment type="subcellular location">
    <subcellularLocation>
        <location evidence="1">Membrane</location>
        <topology evidence="1">Multi-pass membrane protein</topology>
    </subcellularLocation>
</comment>
<keyword evidence="4" id="KW-0547">Nucleotide-binding</keyword>
<name>A0A1G6H5M5_9BACT</name>
<dbReference type="InterPro" id="IPR017871">
    <property type="entry name" value="ABC_transporter-like_CS"/>
</dbReference>
<evidence type="ECO:0000256" key="8">
    <source>
        <dbReference type="SAM" id="Phobius"/>
    </source>
</evidence>
<dbReference type="AlphaFoldDB" id="A0A1G6H5M5"/>
<keyword evidence="2" id="KW-0813">Transport</keyword>
<evidence type="ECO:0000256" key="1">
    <source>
        <dbReference type="ARBA" id="ARBA00004141"/>
    </source>
</evidence>
<feature type="transmembrane region" description="Helical" evidence="8">
    <location>
        <begin position="629"/>
        <end position="651"/>
    </location>
</feature>
<accession>A0A1G6H5M5</accession>
<dbReference type="EMBL" id="FMYP01000007">
    <property type="protein sequence ID" value="SDB89562.1"/>
    <property type="molecule type" value="Genomic_DNA"/>
</dbReference>
<dbReference type="GO" id="GO:0016020">
    <property type="term" value="C:membrane"/>
    <property type="evidence" value="ECO:0007669"/>
    <property type="project" value="UniProtKB-SubCell"/>
</dbReference>
<evidence type="ECO:0000256" key="6">
    <source>
        <dbReference type="ARBA" id="ARBA00022989"/>
    </source>
</evidence>